<evidence type="ECO:0000256" key="2">
    <source>
        <dbReference type="ARBA" id="ARBA00012438"/>
    </source>
</evidence>
<dbReference type="FunFam" id="3.30.565.10:FF:000006">
    <property type="entry name" value="Sensor histidine kinase WalK"/>
    <property type="match status" value="1"/>
</dbReference>
<accession>A0AA96WJA4</accession>
<dbReference type="SUPFAM" id="SSF52172">
    <property type="entry name" value="CheY-like"/>
    <property type="match status" value="1"/>
</dbReference>
<dbReference type="SMART" id="SM00388">
    <property type="entry name" value="HisKA"/>
    <property type="match status" value="1"/>
</dbReference>
<dbReference type="InterPro" id="IPR003018">
    <property type="entry name" value="GAF"/>
</dbReference>
<dbReference type="RefSeq" id="WP_316436564.1">
    <property type="nucleotide sequence ID" value="NZ_CP053587.1"/>
</dbReference>
<dbReference type="SMART" id="SM00065">
    <property type="entry name" value="GAF"/>
    <property type="match status" value="1"/>
</dbReference>
<dbReference type="PRINTS" id="PR00344">
    <property type="entry name" value="BCTRLSENSOR"/>
</dbReference>
<evidence type="ECO:0000256" key="4">
    <source>
        <dbReference type="ARBA" id="ARBA00022679"/>
    </source>
</evidence>
<evidence type="ECO:0000256" key="5">
    <source>
        <dbReference type="ARBA" id="ARBA00022777"/>
    </source>
</evidence>
<dbReference type="GO" id="GO:0000155">
    <property type="term" value="F:phosphorelay sensor kinase activity"/>
    <property type="evidence" value="ECO:0007669"/>
    <property type="project" value="InterPro"/>
</dbReference>
<dbReference type="EC" id="2.7.13.3" evidence="2"/>
<evidence type="ECO:0000259" key="9">
    <source>
        <dbReference type="PROSITE" id="PS50110"/>
    </source>
</evidence>
<reference evidence="10" key="1">
    <citation type="submission" date="2020-05" db="EMBL/GenBank/DDBJ databases">
        <authorList>
            <person name="Zhu T."/>
            <person name="Keshari N."/>
            <person name="Lu X."/>
        </authorList>
    </citation>
    <scope>NUCLEOTIDE SEQUENCE</scope>
    <source>
        <strain evidence="10">NK1-12</strain>
    </source>
</reference>
<dbReference type="InterPro" id="IPR036890">
    <property type="entry name" value="HATPase_C_sf"/>
</dbReference>
<dbReference type="PANTHER" id="PTHR43547">
    <property type="entry name" value="TWO-COMPONENT HISTIDINE KINASE"/>
    <property type="match status" value="1"/>
</dbReference>
<evidence type="ECO:0000313" key="10">
    <source>
        <dbReference type="EMBL" id="WNZ26977.1"/>
    </source>
</evidence>
<dbReference type="InterPro" id="IPR029016">
    <property type="entry name" value="GAF-like_dom_sf"/>
</dbReference>
<dbReference type="AlphaFoldDB" id="A0AA96WJA4"/>
<dbReference type="Gene3D" id="3.30.565.10">
    <property type="entry name" value="Histidine kinase-like ATPase, C-terminal domain"/>
    <property type="match status" value="1"/>
</dbReference>
<keyword evidence="3 7" id="KW-0597">Phosphoprotein</keyword>
<dbReference type="Pfam" id="PF02518">
    <property type="entry name" value="HATPase_c"/>
    <property type="match status" value="1"/>
</dbReference>
<keyword evidence="6" id="KW-0902">Two-component regulatory system</keyword>
<dbReference type="InterPro" id="IPR004358">
    <property type="entry name" value="Sig_transdc_His_kin-like_C"/>
</dbReference>
<dbReference type="CDD" id="cd00082">
    <property type="entry name" value="HisKA"/>
    <property type="match status" value="1"/>
</dbReference>
<dbReference type="PANTHER" id="PTHR43547:SF2">
    <property type="entry name" value="HYBRID SIGNAL TRANSDUCTION HISTIDINE KINASE C"/>
    <property type="match status" value="1"/>
</dbReference>
<dbReference type="PROSITE" id="PS50110">
    <property type="entry name" value="RESPONSE_REGULATORY"/>
    <property type="match status" value="1"/>
</dbReference>
<dbReference type="InterPro" id="IPR005467">
    <property type="entry name" value="His_kinase_dom"/>
</dbReference>
<evidence type="ECO:0000259" key="8">
    <source>
        <dbReference type="PROSITE" id="PS50109"/>
    </source>
</evidence>
<name>A0AA96WJA4_9CYAN</name>
<feature type="modified residue" description="4-aspartylphosphate" evidence="7">
    <location>
        <position position="304"/>
    </location>
</feature>
<dbReference type="InterPro" id="IPR011006">
    <property type="entry name" value="CheY-like_superfamily"/>
</dbReference>
<comment type="catalytic activity">
    <reaction evidence="1">
        <text>ATP + protein L-histidine = ADP + protein N-phospho-L-histidine.</text>
        <dbReference type="EC" id="2.7.13.3"/>
    </reaction>
</comment>
<gene>
    <name evidence="10" type="ORF">HJG54_29075</name>
</gene>
<evidence type="ECO:0000256" key="7">
    <source>
        <dbReference type="PROSITE-ProRule" id="PRU00169"/>
    </source>
</evidence>
<dbReference type="SUPFAM" id="SSF55874">
    <property type="entry name" value="ATPase domain of HSP90 chaperone/DNA topoisomerase II/histidine kinase"/>
    <property type="match status" value="1"/>
</dbReference>
<evidence type="ECO:0000256" key="6">
    <source>
        <dbReference type="ARBA" id="ARBA00023012"/>
    </source>
</evidence>
<dbReference type="Pfam" id="PF13185">
    <property type="entry name" value="GAF_2"/>
    <property type="match status" value="1"/>
</dbReference>
<dbReference type="Gene3D" id="1.10.287.130">
    <property type="match status" value="1"/>
</dbReference>
<dbReference type="Pfam" id="PF00072">
    <property type="entry name" value="Response_reg"/>
    <property type="match status" value="1"/>
</dbReference>
<dbReference type="InterPro" id="IPR003594">
    <property type="entry name" value="HATPase_dom"/>
</dbReference>
<dbReference type="SUPFAM" id="SSF47384">
    <property type="entry name" value="Homodimeric domain of signal transducing histidine kinase"/>
    <property type="match status" value="1"/>
</dbReference>
<keyword evidence="4" id="KW-0808">Transferase</keyword>
<proteinExistence type="predicted"/>
<organism evidence="10">
    <name type="scientific">Leptolyngbya sp. NK1-12</name>
    <dbReference type="NCBI Taxonomy" id="2547451"/>
    <lineage>
        <taxon>Bacteria</taxon>
        <taxon>Bacillati</taxon>
        <taxon>Cyanobacteriota</taxon>
        <taxon>Cyanophyceae</taxon>
        <taxon>Leptolyngbyales</taxon>
        <taxon>Leptolyngbyaceae</taxon>
        <taxon>Leptolyngbya group</taxon>
        <taxon>Leptolyngbya</taxon>
    </lineage>
</organism>
<dbReference type="SUPFAM" id="SSF55781">
    <property type="entry name" value="GAF domain-like"/>
    <property type="match status" value="1"/>
</dbReference>
<dbReference type="EMBL" id="CP053587">
    <property type="protein sequence ID" value="WNZ26977.1"/>
    <property type="molecule type" value="Genomic_DNA"/>
</dbReference>
<dbReference type="InterPro" id="IPR036097">
    <property type="entry name" value="HisK_dim/P_sf"/>
</dbReference>
<feature type="domain" description="Histidine kinase" evidence="8">
    <location>
        <begin position="392"/>
        <end position="611"/>
    </location>
</feature>
<evidence type="ECO:0000256" key="3">
    <source>
        <dbReference type="ARBA" id="ARBA00022553"/>
    </source>
</evidence>
<dbReference type="CDD" id="cd17574">
    <property type="entry name" value="REC_OmpR"/>
    <property type="match status" value="1"/>
</dbReference>
<dbReference type="PROSITE" id="PS50109">
    <property type="entry name" value="HIS_KIN"/>
    <property type="match status" value="1"/>
</dbReference>
<keyword evidence="5" id="KW-0418">Kinase</keyword>
<sequence length="611" mass="66874">MLGQPETVTLNDILITAELWQRVPRQPNWQAEAQAMQTLARQMAANATTLLQTLVDLAVELCQAGTAGISLLESGETEAGLLRWAVLAGTLAHHVGDTTLRSFSPCGACLDHGTPQLFSYPERHFTYLQAAHTPIVEGLVLPLVADGQTLGTIWVLSHDEQRHFDLEDMRIITSLADFAVAARLLDQQQTQERSIPTGLVHLPPEQIGSSQTLPSTAIGASAYVEEVVGWLPQEGGRVDEGTSRRVGGRSVTQRPKILLVDDNPDMRSYLKRLLSQQWQVETAANGAIALTQIQQNPPDLVLTDVMMPEMDGLQLLQALRANPQTRGISIMLLSARAGEEAMIEGLAAGADDYLIKPFTVRELLARVETHLQLTRLRQEQSATRFKDEFLLTVTHELQAPLTAILGWARLLQTQSFDTATTIRALATIERNATIEAKLIKDLLDLSSLLSHKVQLKSQLVDVVALVKAVVPPFREVAEAKEIQFIDTLSGFAQQTIVANGDRFKQIIAHLLENAIKFTPKGGEVAIYLQCLDAAIEIQIRDTGIGISPEFLPYVFERFSQAEVPSRYSPGGVGIGLAIARLLVELHHGTIEVVSEGEGQGTTFIVQLPLVQ</sequence>
<dbReference type="Pfam" id="PF00512">
    <property type="entry name" value="HisKA"/>
    <property type="match status" value="1"/>
</dbReference>
<evidence type="ECO:0000256" key="1">
    <source>
        <dbReference type="ARBA" id="ARBA00000085"/>
    </source>
</evidence>
<protein>
    <recommendedName>
        <fullName evidence="2">histidine kinase</fullName>
        <ecNumber evidence="2">2.7.13.3</ecNumber>
    </recommendedName>
</protein>
<dbReference type="InterPro" id="IPR001789">
    <property type="entry name" value="Sig_transdc_resp-reg_receiver"/>
</dbReference>
<feature type="domain" description="Response regulatory" evidence="9">
    <location>
        <begin position="256"/>
        <end position="371"/>
    </location>
</feature>
<dbReference type="SMART" id="SM00387">
    <property type="entry name" value="HATPase_c"/>
    <property type="match status" value="1"/>
</dbReference>
<dbReference type="SMART" id="SM00448">
    <property type="entry name" value="REC"/>
    <property type="match status" value="1"/>
</dbReference>
<dbReference type="InterPro" id="IPR003661">
    <property type="entry name" value="HisK_dim/P_dom"/>
</dbReference>
<dbReference type="Gene3D" id="3.40.50.2300">
    <property type="match status" value="1"/>
</dbReference>
<dbReference type="Gene3D" id="3.30.450.40">
    <property type="match status" value="1"/>
</dbReference>